<dbReference type="AlphaFoldDB" id="U4L7N7"/>
<reference evidence="1 2" key="1">
    <citation type="journal article" date="2013" name="PLoS Genet.">
        <title>The genome and development-dependent transcriptomes of Pyronema confluens: a window into fungal evolution.</title>
        <authorList>
            <person name="Traeger S."/>
            <person name="Altegoer F."/>
            <person name="Freitag M."/>
            <person name="Gabaldon T."/>
            <person name="Kempken F."/>
            <person name="Kumar A."/>
            <person name="Marcet-Houben M."/>
            <person name="Poggeler S."/>
            <person name="Stajich J.E."/>
            <person name="Nowrousian M."/>
        </authorList>
    </citation>
    <scope>NUCLEOTIDE SEQUENCE [LARGE SCALE GENOMIC DNA]</scope>
    <source>
        <strain evidence="2">CBS 100304</strain>
        <tissue evidence="1">Vegetative mycelium</tissue>
    </source>
</reference>
<protein>
    <submittedName>
        <fullName evidence="1">Uncharacterized protein</fullName>
    </submittedName>
</protein>
<proteinExistence type="predicted"/>
<dbReference type="EMBL" id="HF935723">
    <property type="protein sequence ID" value="CCX12667.1"/>
    <property type="molecule type" value="Genomic_DNA"/>
</dbReference>
<evidence type="ECO:0000313" key="2">
    <source>
        <dbReference type="Proteomes" id="UP000018144"/>
    </source>
</evidence>
<accession>U4L7N7</accession>
<keyword evidence="2" id="KW-1185">Reference proteome</keyword>
<name>U4L7N7_PYROM</name>
<organism evidence="1 2">
    <name type="scientific">Pyronema omphalodes (strain CBS 100304)</name>
    <name type="common">Pyronema confluens</name>
    <dbReference type="NCBI Taxonomy" id="1076935"/>
    <lineage>
        <taxon>Eukaryota</taxon>
        <taxon>Fungi</taxon>
        <taxon>Dikarya</taxon>
        <taxon>Ascomycota</taxon>
        <taxon>Pezizomycotina</taxon>
        <taxon>Pezizomycetes</taxon>
        <taxon>Pezizales</taxon>
        <taxon>Pyronemataceae</taxon>
        <taxon>Pyronema</taxon>
    </lineage>
</organism>
<sequence length="164" mass="19018">MDEYLLCRTAASVQSRSLEQSVSSVITHLTRPTGTTLFTVIQHPKMTRHLPAPGPPASRNMTAYDAQQEQFTLLDKLSYLSFLIETYIRQNNHIEIQGGFKWLLGRVEELRSRLATLRVKFEDYKWDYTGLLVLEELMRCVDKKYAELKVMRRKRAGLGTTFVF</sequence>
<evidence type="ECO:0000313" key="1">
    <source>
        <dbReference type="EMBL" id="CCX12667.1"/>
    </source>
</evidence>
<dbReference type="Proteomes" id="UP000018144">
    <property type="component" value="Unassembled WGS sequence"/>
</dbReference>
<gene>
    <name evidence="1" type="ORF">PCON_12261</name>
</gene>